<reference evidence="1" key="3">
    <citation type="submission" date="2025-09" db="UniProtKB">
        <authorList>
            <consortium name="Ensembl"/>
        </authorList>
    </citation>
    <scope>IDENTIFICATION</scope>
</reference>
<dbReference type="Pfam" id="PF02422">
    <property type="entry name" value="Keratin"/>
    <property type="match status" value="1"/>
</dbReference>
<accession>A0A452HCC1</accession>
<dbReference type="AlphaFoldDB" id="A0A452HCC1"/>
<evidence type="ECO:0000313" key="1">
    <source>
        <dbReference type="Ensembl" id="ENSGAGP00000012437.1"/>
    </source>
</evidence>
<dbReference type="InterPro" id="IPR003461">
    <property type="entry name" value="Keratin"/>
</dbReference>
<dbReference type="GO" id="GO:0005882">
    <property type="term" value="C:intermediate filament"/>
    <property type="evidence" value="ECO:0007669"/>
    <property type="project" value="InterPro"/>
</dbReference>
<dbReference type="Ensembl" id="ENSGAGT00000014230.1">
    <property type="protein sequence ID" value="ENSGAGP00000012437.1"/>
    <property type="gene ID" value="ENSGAGG00000009540.1"/>
</dbReference>
<evidence type="ECO:0000313" key="2">
    <source>
        <dbReference type="Proteomes" id="UP000291020"/>
    </source>
</evidence>
<reference evidence="1" key="2">
    <citation type="submission" date="2025-08" db="UniProtKB">
        <authorList>
            <consortium name="Ensembl"/>
        </authorList>
    </citation>
    <scope>IDENTIFICATION</scope>
</reference>
<sequence length="89" mass="9942">MSRCGLLNIPCEVPRSTPDAVTYNELCVIQCPDSIYERDSPPGIAIIPGPIFTTFPYYSLVDHSALFDNERSFCSERSLGSQGFMNLYN</sequence>
<reference evidence="2" key="1">
    <citation type="journal article" date="2017" name="PLoS ONE">
        <title>The Agassiz's desert tortoise genome provides a resource for the conservation of a threatened species.</title>
        <authorList>
            <person name="Tollis M."/>
            <person name="DeNardo D.F."/>
            <person name="Cornelius J.A."/>
            <person name="Dolby G.A."/>
            <person name="Edwards T."/>
            <person name="Henen B.T."/>
            <person name="Karl A.E."/>
            <person name="Murphy R.W."/>
            <person name="Kusumi K."/>
        </authorList>
    </citation>
    <scope>NUCLEOTIDE SEQUENCE [LARGE SCALE GENOMIC DNA]</scope>
</reference>
<keyword evidence="2" id="KW-1185">Reference proteome</keyword>
<protein>
    <recommendedName>
        <fullName evidence="3">Keratin</fullName>
    </recommendedName>
</protein>
<proteinExistence type="predicted"/>
<dbReference type="Proteomes" id="UP000291020">
    <property type="component" value="Unassembled WGS sequence"/>
</dbReference>
<dbReference type="GO" id="GO:0005200">
    <property type="term" value="F:structural constituent of cytoskeleton"/>
    <property type="evidence" value="ECO:0007669"/>
    <property type="project" value="InterPro"/>
</dbReference>
<name>A0A452HCC1_9SAUR</name>
<organism evidence="1 2">
    <name type="scientific">Gopherus agassizii</name>
    <name type="common">Agassiz's desert tortoise</name>
    <dbReference type="NCBI Taxonomy" id="38772"/>
    <lineage>
        <taxon>Eukaryota</taxon>
        <taxon>Metazoa</taxon>
        <taxon>Chordata</taxon>
        <taxon>Craniata</taxon>
        <taxon>Vertebrata</taxon>
        <taxon>Euteleostomi</taxon>
        <taxon>Archelosauria</taxon>
        <taxon>Testudinata</taxon>
        <taxon>Testudines</taxon>
        <taxon>Cryptodira</taxon>
        <taxon>Durocryptodira</taxon>
        <taxon>Testudinoidea</taxon>
        <taxon>Testudinidae</taxon>
        <taxon>Gopherus</taxon>
    </lineage>
</organism>
<evidence type="ECO:0008006" key="3">
    <source>
        <dbReference type="Google" id="ProtNLM"/>
    </source>
</evidence>